<sequence length="242" mass="28080">NMRIQFTSQGLTKIVPLLILADQFSFLNAFEKMKGALKSLIENLRRVEMNAIESLDIICRIARTYEYLIALFERFILIECLDKTLSIDRSEISQELSQIIENRRIQLTSTIDTRRKVTFFFSFNRKIVVSLFNDFHPISIHSLIEYIQSTNGSNLRQKFDCSRELRSNRIKFHLSYPLNIEVDRNPHFVSSPMLLVYYNTHRCNPLYFWDSICTNGFALGVVVSGSEFVAGPNMSLMLATLN</sequence>
<keyword evidence="2" id="KW-1185">Reference proteome</keyword>
<name>A0AAV5WDK7_9BILA</name>
<feature type="non-terminal residue" evidence="1">
    <location>
        <position position="1"/>
    </location>
</feature>
<accession>A0AAV5WDK7</accession>
<evidence type="ECO:0000313" key="2">
    <source>
        <dbReference type="Proteomes" id="UP001432322"/>
    </source>
</evidence>
<organism evidence="1 2">
    <name type="scientific">Pristionchus fissidentatus</name>
    <dbReference type="NCBI Taxonomy" id="1538716"/>
    <lineage>
        <taxon>Eukaryota</taxon>
        <taxon>Metazoa</taxon>
        <taxon>Ecdysozoa</taxon>
        <taxon>Nematoda</taxon>
        <taxon>Chromadorea</taxon>
        <taxon>Rhabditida</taxon>
        <taxon>Rhabditina</taxon>
        <taxon>Diplogasteromorpha</taxon>
        <taxon>Diplogasteroidea</taxon>
        <taxon>Neodiplogasteridae</taxon>
        <taxon>Pristionchus</taxon>
    </lineage>
</organism>
<dbReference type="EMBL" id="BTSY01000005">
    <property type="protein sequence ID" value="GMT28814.1"/>
    <property type="molecule type" value="Genomic_DNA"/>
</dbReference>
<protein>
    <submittedName>
        <fullName evidence="1">Uncharacterized protein</fullName>
    </submittedName>
</protein>
<comment type="caution">
    <text evidence="1">The sequence shown here is derived from an EMBL/GenBank/DDBJ whole genome shotgun (WGS) entry which is preliminary data.</text>
</comment>
<evidence type="ECO:0000313" key="1">
    <source>
        <dbReference type="EMBL" id="GMT28814.1"/>
    </source>
</evidence>
<dbReference type="AlphaFoldDB" id="A0AAV5WDK7"/>
<gene>
    <name evidence="1" type="ORF">PFISCL1PPCAC_20111</name>
</gene>
<dbReference type="Proteomes" id="UP001432322">
    <property type="component" value="Unassembled WGS sequence"/>
</dbReference>
<proteinExistence type="predicted"/>
<reference evidence="1" key="1">
    <citation type="submission" date="2023-10" db="EMBL/GenBank/DDBJ databases">
        <title>Genome assembly of Pristionchus species.</title>
        <authorList>
            <person name="Yoshida K."/>
            <person name="Sommer R.J."/>
        </authorList>
    </citation>
    <scope>NUCLEOTIDE SEQUENCE</scope>
    <source>
        <strain evidence="1">RS5133</strain>
    </source>
</reference>